<evidence type="ECO:0000256" key="1">
    <source>
        <dbReference type="SAM" id="Phobius"/>
    </source>
</evidence>
<keyword evidence="1" id="KW-0472">Membrane</keyword>
<feature type="transmembrane region" description="Helical" evidence="1">
    <location>
        <begin position="7"/>
        <end position="25"/>
    </location>
</feature>
<dbReference type="AlphaFoldDB" id="A0A3B0VNJ5"/>
<evidence type="ECO:0000313" key="2">
    <source>
        <dbReference type="EMBL" id="VAW33726.1"/>
    </source>
</evidence>
<sequence>MKFPQKIPGFKFLLVVWGVYTAVWISLEGELWRVVLMGVATTVVAAGYLWQRWLGGKQVRRGMGVGITAVIGLLIGSGSVVMVLIFMAVKSGLHAHGAEFRPAEIDWLFSQLPLWTAVGLLTGLGLGLVWVGTGESN</sequence>
<reference evidence="2" key="1">
    <citation type="submission" date="2018-06" db="EMBL/GenBank/DDBJ databases">
        <authorList>
            <person name="Zhirakovskaya E."/>
        </authorList>
    </citation>
    <scope>NUCLEOTIDE SEQUENCE</scope>
</reference>
<feature type="transmembrane region" description="Helical" evidence="1">
    <location>
        <begin position="31"/>
        <end position="50"/>
    </location>
</feature>
<organism evidence="2">
    <name type="scientific">hydrothermal vent metagenome</name>
    <dbReference type="NCBI Taxonomy" id="652676"/>
    <lineage>
        <taxon>unclassified sequences</taxon>
        <taxon>metagenomes</taxon>
        <taxon>ecological metagenomes</taxon>
    </lineage>
</organism>
<feature type="transmembrane region" description="Helical" evidence="1">
    <location>
        <begin position="108"/>
        <end position="131"/>
    </location>
</feature>
<proteinExistence type="predicted"/>
<dbReference type="EMBL" id="UOEU01000476">
    <property type="protein sequence ID" value="VAW33726.1"/>
    <property type="molecule type" value="Genomic_DNA"/>
</dbReference>
<keyword evidence="1" id="KW-1133">Transmembrane helix</keyword>
<protein>
    <submittedName>
        <fullName evidence="2">Uncharacterized protein</fullName>
    </submittedName>
</protein>
<accession>A0A3B0VNJ5</accession>
<keyword evidence="1" id="KW-0812">Transmembrane</keyword>
<feature type="transmembrane region" description="Helical" evidence="1">
    <location>
        <begin position="62"/>
        <end position="88"/>
    </location>
</feature>
<name>A0A3B0VNJ5_9ZZZZ</name>
<gene>
    <name evidence="2" type="ORF">MNBD_CHLOROFLEXI01-1529</name>
</gene>